<evidence type="ECO:0000256" key="2">
    <source>
        <dbReference type="ARBA" id="ARBA00023172"/>
    </source>
</evidence>
<keyword evidence="5" id="KW-1185">Reference proteome</keyword>
<dbReference type="PANTHER" id="PTHR30349:SF64">
    <property type="entry name" value="PROPHAGE INTEGRASE INTD-RELATED"/>
    <property type="match status" value="1"/>
</dbReference>
<sequence>MLKNEGLYRRGNGVWYIDFTTPSGKRVRRSARTKDKKSAEELRDKLKHDAWRVSQLGEKPKRLWDEAALKWLKEKAAKRSIDDDKSKIRMLTQFRGVYLHHIDNEFVMNVVGNLKCKDSTKNRYLSLIISILNAAAKKWKWIDKAPFIEKYKENAGRVRWLKPAEAQRLIGVAKPRYFADLIIFSLNTGLRQSNVLNLKWDQIDLDRKVAWCHPDEVKAGKALGVVLNDAAIEVLKRQIGKHSEYVFVNKRGNPIVGINSRYWKKSLELANITDFTWHDLRHTWASWLVQRGVPLRVLQEMGGWQTLSMVQRYAHLSSEHLQSHAKILSDLVRHSQNDDTNLSQ</sequence>
<dbReference type="GO" id="GO:0015074">
    <property type="term" value="P:DNA integration"/>
    <property type="evidence" value="ECO:0007669"/>
    <property type="project" value="UniProtKB-KW"/>
</dbReference>
<dbReference type="PROSITE" id="PS51898">
    <property type="entry name" value="TYR_RECOMBINASE"/>
    <property type="match status" value="1"/>
</dbReference>
<keyword evidence="2" id="KW-0233">DNA recombination</keyword>
<name>A0A448VL55_9NEIS</name>
<evidence type="ECO:0000313" key="4">
    <source>
        <dbReference type="EMBL" id="VEJ50487.1"/>
    </source>
</evidence>
<dbReference type="Pfam" id="PF00589">
    <property type="entry name" value="Phage_integrase"/>
    <property type="match status" value="1"/>
</dbReference>
<feature type="domain" description="Tyr recombinase" evidence="3">
    <location>
        <begin position="156"/>
        <end position="326"/>
    </location>
</feature>
<dbReference type="EMBL" id="LR134533">
    <property type="protein sequence ID" value="VEJ50487.1"/>
    <property type="molecule type" value="Genomic_DNA"/>
</dbReference>
<gene>
    <name evidence="4" type="primary">xerC_1</name>
    <name evidence="4" type="ORF">NCTC12742_00715</name>
</gene>
<evidence type="ECO:0000313" key="5">
    <source>
        <dbReference type="Proteomes" id="UP000272771"/>
    </source>
</evidence>
<evidence type="ECO:0000256" key="1">
    <source>
        <dbReference type="ARBA" id="ARBA00022908"/>
    </source>
</evidence>
<dbReference type="InterPro" id="IPR011010">
    <property type="entry name" value="DNA_brk_join_enz"/>
</dbReference>
<dbReference type="InterPro" id="IPR002104">
    <property type="entry name" value="Integrase_catalytic"/>
</dbReference>
<dbReference type="Proteomes" id="UP000272771">
    <property type="component" value="Chromosome"/>
</dbReference>
<dbReference type="CDD" id="cd00796">
    <property type="entry name" value="INT_Rci_Hp1_C"/>
    <property type="match status" value="1"/>
</dbReference>
<dbReference type="InterPro" id="IPR025269">
    <property type="entry name" value="SAM-like_dom"/>
</dbReference>
<dbReference type="GO" id="GO:0003677">
    <property type="term" value="F:DNA binding"/>
    <property type="evidence" value="ECO:0007669"/>
    <property type="project" value="InterPro"/>
</dbReference>
<organism evidence="4 5">
    <name type="scientific">Neisseria weaveri</name>
    <dbReference type="NCBI Taxonomy" id="28091"/>
    <lineage>
        <taxon>Bacteria</taxon>
        <taxon>Pseudomonadati</taxon>
        <taxon>Pseudomonadota</taxon>
        <taxon>Betaproteobacteria</taxon>
        <taxon>Neisseriales</taxon>
        <taxon>Neisseriaceae</taxon>
        <taxon>Neisseria</taxon>
    </lineage>
</organism>
<dbReference type="SUPFAM" id="SSF56349">
    <property type="entry name" value="DNA breaking-rejoining enzymes"/>
    <property type="match status" value="1"/>
</dbReference>
<dbReference type="Pfam" id="PF13102">
    <property type="entry name" value="Phage_int_SAM_5"/>
    <property type="match status" value="1"/>
</dbReference>
<dbReference type="InterPro" id="IPR013762">
    <property type="entry name" value="Integrase-like_cat_sf"/>
</dbReference>
<dbReference type="InterPro" id="IPR050090">
    <property type="entry name" value="Tyrosine_recombinase_XerCD"/>
</dbReference>
<dbReference type="Gene3D" id="1.10.443.10">
    <property type="entry name" value="Intergrase catalytic core"/>
    <property type="match status" value="1"/>
</dbReference>
<dbReference type="STRING" id="28091.SAMEA3174300_01340"/>
<evidence type="ECO:0000259" key="3">
    <source>
        <dbReference type="PROSITE" id="PS51898"/>
    </source>
</evidence>
<protein>
    <submittedName>
        <fullName evidence="4">Site-specific recombinase</fullName>
    </submittedName>
</protein>
<dbReference type="AlphaFoldDB" id="A0A448VL55"/>
<proteinExistence type="predicted"/>
<dbReference type="GO" id="GO:0006310">
    <property type="term" value="P:DNA recombination"/>
    <property type="evidence" value="ECO:0007669"/>
    <property type="project" value="UniProtKB-KW"/>
</dbReference>
<keyword evidence="1" id="KW-0229">DNA integration</keyword>
<dbReference type="PANTHER" id="PTHR30349">
    <property type="entry name" value="PHAGE INTEGRASE-RELATED"/>
    <property type="match status" value="1"/>
</dbReference>
<reference evidence="4 5" key="1">
    <citation type="submission" date="2018-12" db="EMBL/GenBank/DDBJ databases">
        <authorList>
            <consortium name="Pathogen Informatics"/>
        </authorList>
    </citation>
    <scope>NUCLEOTIDE SEQUENCE [LARGE SCALE GENOMIC DNA]</scope>
    <source>
        <strain evidence="4 5">NCTC12742</strain>
    </source>
</reference>
<accession>A0A448VL55</accession>